<evidence type="ECO:0000313" key="1">
    <source>
        <dbReference type="EMBL" id="WZW98439.1"/>
    </source>
</evidence>
<reference evidence="1 2" key="1">
    <citation type="journal article" date="2023" name="Environ Microbiome">
        <title>A coral-associated actinobacterium mitigates coral bleaching under heat stress.</title>
        <authorList>
            <person name="Li J."/>
            <person name="Zou Y."/>
            <person name="Li Q."/>
            <person name="Zhang J."/>
            <person name="Bourne D.G."/>
            <person name="Lyu Y."/>
            <person name="Liu C."/>
            <person name="Zhang S."/>
        </authorList>
    </citation>
    <scope>NUCLEOTIDE SEQUENCE [LARGE SCALE GENOMIC DNA]</scope>
    <source>
        <strain evidence="1 2">SCSIO 13291</strain>
    </source>
</reference>
<gene>
    <name evidence="1" type="ORF">PCC79_16355</name>
</gene>
<dbReference type="PANTHER" id="PTHR35040:SF9">
    <property type="entry name" value="4-LIKE CELL SURFACE PROTEIN, PUTATIVE (AFU_ORTHOLOGUE AFUA_4G14080)-RELATED"/>
    <property type="match status" value="1"/>
</dbReference>
<dbReference type="Pfam" id="PF12138">
    <property type="entry name" value="Spherulin4"/>
    <property type="match status" value="1"/>
</dbReference>
<organism evidence="1 2">
    <name type="scientific">Propioniciclava soli</name>
    <dbReference type="NCBI Taxonomy" id="2775081"/>
    <lineage>
        <taxon>Bacteria</taxon>
        <taxon>Bacillati</taxon>
        <taxon>Actinomycetota</taxon>
        <taxon>Actinomycetes</taxon>
        <taxon>Propionibacteriales</taxon>
        <taxon>Propionibacteriaceae</taxon>
        <taxon>Propioniciclava</taxon>
    </lineage>
</organism>
<accession>A0ABZ3C6R4</accession>
<dbReference type="PANTHER" id="PTHR35040">
    <property type="match status" value="1"/>
</dbReference>
<dbReference type="EMBL" id="CP115965">
    <property type="protein sequence ID" value="WZW98439.1"/>
    <property type="molecule type" value="Genomic_DNA"/>
</dbReference>
<sequence>MVTLTPDGPQLAAPFYLHPAEHPTAWEFLRQGSLGLAFAVVNVASGPGPEGDPYYTEALRPGIRTPLLGYVNTGYGQRDADAVRRDAATWRERYGVSGVMLDCVSTDAPSTTLELIGALRADGATKVALNPGAPCAPEVVAAADVTCVSECAWSTYAGLAWPDRPAAGPTWHLVHGVPLADITAARDVAARRGAAFVWVTDATLPNPYARLPEAWP</sequence>
<evidence type="ECO:0000313" key="2">
    <source>
        <dbReference type="Proteomes" id="UP001434337"/>
    </source>
</evidence>
<dbReference type="Proteomes" id="UP001434337">
    <property type="component" value="Chromosome"/>
</dbReference>
<dbReference type="InterPro" id="IPR021986">
    <property type="entry name" value="Spherulin4"/>
</dbReference>
<name>A0ABZ3C6R4_9ACTN</name>
<keyword evidence="2" id="KW-1185">Reference proteome</keyword>
<dbReference type="RefSeq" id="WP_342372476.1">
    <property type="nucleotide sequence ID" value="NZ_CP115965.1"/>
</dbReference>
<protein>
    <submittedName>
        <fullName evidence="1">Spherulation-specific family 4 protein</fullName>
    </submittedName>
</protein>
<proteinExistence type="predicted"/>